<dbReference type="CDD" id="cd11386">
    <property type="entry name" value="MCP_signal"/>
    <property type="match status" value="1"/>
</dbReference>
<dbReference type="CDD" id="cd06225">
    <property type="entry name" value="HAMP"/>
    <property type="match status" value="1"/>
</dbReference>
<dbReference type="InterPro" id="IPR000727">
    <property type="entry name" value="T_SNARE_dom"/>
</dbReference>
<dbReference type="AlphaFoldDB" id="A0A1A6C2C7"/>
<dbReference type="FunFam" id="1.10.287.950:FF:000001">
    <property type="entry name" value="Methyl-accepting chemotaxis sensory transducer"/>
    <property type="match status" value="1"/>
</dbReference>
<keyword evidence="5 9" id="KW-0472">Membrane</keyword>
<sequence>MKNLSLNLKFGLMGASIAAVLLVSFALIIVNADRIRVDSANLRQNDIPIMEYAYQMEIAVVQVQQFFSDAGAMRQQDSLQDDLKSAAEYRQRFHALIAKLIALDPRRQDEYRAMQEKFDRYYQAGKDMADAYVNQGTDAGNKLMTGFDSAADSIFEMVNPFVEASQARAHTLLAQQQRSVIHTQWTLFLALLIILGALAAGGAALFRIVRKIPVVSRELNRIAAGDLGGEELIHHSRDEIGQLCSGLNAMRAQLKTIMRELTESSTRIATFANDLSASIGNTENAISRQVSEITQIAAAMHEMSATSHEVAKNATESASAAQQADHEVGAGNHAVEEAIQAIRNAAADIENVSSVIHQVDQSSEEIGTILDVIRGITDQTNLLALNAAIEAARAGEMGRGFAVVADEVRTLAKRTQESTQEIQNMIANLQAAAKKAVQAMKVSQQGVERSVTLAGTSGERLTAISGAVGKITDMTTQIATAAEEQSAVSTEMNENISNISVATEQTGESAHQIAQAGRRMSGLADELQRLVGKFRV</sequence>
<dbReference type="OrthoDB" id="9781845at2"/>
<feature type="domain" description="HAMP" evidence="12">
    <location>
        <begin position="206"/>
        <end position="259"/>
    </location>
</feature>
<dbReference type="PROSITE" id="PS50111">
    <property type="entry name" value="CHEMOTAXIS_TRANSDUC_2"/>
    <property type="match status" value="1"/>
</dbReference>
<dbReference type="InterPro" id="IPR004089">
    <property type="entry name" value="MCPsignal_dom"/>
</dbReference>
<name>A0A1A6C2C7_9GAMM</name>
<keyword evidence="14" id="KW-1185">Reference proteome</keyword>
<evidence type="ECO:0000313" key="13">
    <source>
        <dbReference type="EMBL" id="OBS08722.1"/>
    </source>
</evidence>
<keyword evidence="6 8" id="KW-0807">Transducer</keyword>
<keyword evidence="2" id="KW-0997">Cell inner membrane</keyword>
<evidence type="ECO:0000256" key="9">
    <source>
        <dbReference type="SAM" id="Phobius"/>
    </source>
</evidence>
<accession>A0A1A6C2C7</accession>
<dbReference type="Pfam" id="PF00672">
    <property type="entry name" value="HAMP"/>
    <property type="match status" value="1"/>
</dbReference>
<dbReference type="SMART" id="SM00304">
    <property type="entry name" value="HAMP"/>
    <property type="match status" value="1"/>
</dbReference>
<dbReference type="InterPro" id="IPR003660">
    <property type="entry name" value="HAMP_dom"/>
</dbReference>
<evidence type="ECO:0000256" key="5">
    <source>
        <dbReference type="ARBA" id="ARBA00023136"/>
    </source>
</evidence>
<evidence type="ECO:0000259" key="11">
    <source>
        <dbReference type="PROSITE" id="PS50192"/>
    </source>
</evidence>
<evidence type="ECO:0000256" key="3">
    <source>
        <dbReference type="ARBA" id="ARBA00022692"/>
    </source>
</evidence>
<proteinExistence type="inferred from homology"/>
<evidence type="ECO:0000256" key="6">
    <source>
        <dbReference type="ARBA" id="ARBA00023224"/>
    </source>
</evidence>
<dbReference type="PROSITE" id="PS50192">
    <property type="entry name" value="T_SNARE"/>
    <property type="match status" value="1"/>
</dbReference>
<dbReference type="PANTHER" id="PTHR32089">
    <property type="entry name" value="METHYL-ACCEPTING CHEMOTAXIS PROTEIN MCPB"/>
    <property type="match status" value="1"/>
</dbReference>
<dbReference type="GO" id="GO:0007165">
    <property type="term" value="P:signal transduction"/>
    <property type="evidence" value="ECO:0007669"/>
    <property type="project" value="UniProtKB-KW"/>
</dbReference>
<evidence type="ECO:0008006" key="15">
    <source>
        <dbReference type="Google" id="ProtNLM"/>
    </source>
</evidence>
<feature type="transmembrane region" description="Helical" evidence="9">
    <location>
        <begin position="185"/>
        <end position="209"/>
    </location>
</feature>
<evidence type="ECO:0000256" key="7">
    <source>
        <dbReference type="ARBA" id="ARBA00029447"/>
    </source>
</evidence>
<evidence type="ECO:0000256" key="1">
    <source>
        <dbReference type="ARBA" id="ARBA00004429"/>
    </source>
</evidence>
<dbReference type="PANTHER" id="PTHR32089:SF119">
    <property type="entry name" value="METHYL-ACCEPTING CHEMOTAXIS PROTEIN CTPL"/>
    <property type="match status" value="1"/>
</dbReference>
<comment type="similarity">
    <text evidence="7">Belongs to the methyl-accepting chemotaxis (MCP) protein family.</text>
</comment>
<comment type="caution">
    <text evidence="13">The sequence shown here is derived from an EMBL/GenBank/DDBJ whole genome shotgun (WGS) entry which is preliminary data.</text>
</comment>
<gene>
    <name evidence="13" type="ORF">Thpro_022972</name>
</gene>
<dbReference type="Gene3D" id="1.10.287.950">
    <property type="entry name" value="Methyl-accepting chemotaxis protein"/>
    <property type="match status" value="1"/>
</dbReference>
<keyword evidence="2" id="KW-1003">Cell membrane</keyword>
<protein>
    <recommendedName>
        <fullName evidence="15">Methyl-accepting chemotaxis protein</fullName>
    </recommendedName>
</protein>
<evidence type="ECO:0000259" key="10">
    <source>
        <dbReference type="PROSITE" id="PS50111"/>
    </source>
</evidence>
<dbReference type="SUPFAM" id="SSF58104">
    <property type="entry name" value="Methyl-accepting chemotaxis protein (MCP) signaling domain"/>
    <property type="match status" value="1"/>
</dbReference>
<dbReference type="SMART" id="SM00283">
    <property type="entry name" value="MA"/>
    <property type="match status" value="1"/>
</dbReference>
<dbReference type="EMBL" id="JQSG02000006">
    <property type="protein sequence ID" value="OBS08722.1"/>
    <property type="molecule type" value="Genomic_DNA"/>
</dbReference>
<dbReference type="InterPro" id="IPR004090">
    <property type="entry name" value="Chemotax_Me-accpt_rcpt"/>
</dbReference>
<keyword evidence="4 9" id="KW-1133">Transmembrane helix</keyword>
<keyword evidence="3 9" id="KW-0812">Transmembrane</keyword>
<organism evidence="13 14">
    <name type="scientific">Acidihalobacter prosperus</name>
    <dbReference type="NCBI Taxonomy" id="160660"/>
    <lineage>
        <taxon>Bacteria</taxon>
        <taxon>Pseudomonadati</taxon>
        <taxon>Pseudomonadota</taxon>
        <taxon>Gammaproteobacteria</taxon>
        <taxon>Chromatiales</taxon>
        <taxon>Ectothiorhodospiraceae</taxon>
        <taxon>Acidihalobacter</taxon>
    </lineage>
</organism>
<evidence type="ECO:0000256" key="8">
    <source>
        <dbReference type="PROSITE-ProRule" id="PRU00284"/>
    </source>
</evidence>
<dbReference type="PROSITE" id="PS50885">
    <property type="entry name" value="HAMP"/>
    <property type="match status" value="1"/>
</dbReference>
<feature type="domain" description="T-SNARE coiled-coil homology" evidence="11">
    <location>
        <begin position="451"/>
        <end position="513"/>
    </location>
</feature>
<feature type="domain" description="Methyl-accepting transducer" evidence="10">
    <location>
        <begin position="264"/>
        <end position="500"/>
    </location>
</feature>
<evidence type="ECO:0000313" key="14">
    <source>
        <dbReference type="Proteomes" id="UP000029273"/>
    </source>
</evidence>
<evidence type="ECO:0000259" key="12">
    <source>
        <dbReference type="PROSITE" id="PS50885"/>
    </source>
</evidence>
<dbReference type="Pfam" id="PF00015">
    <property type="entry name" value="MCPsignal"/>
    <property type="match status" value="1"/>
</dbReference>
<dbReference type="GO" id="GO:0006935">
    <property type="term" value="P:chemotaxis"/>
    <property type="evidence" value="ECO:0007669"/>
    <property type="project" value="InterPro"/>
</dbReference>
<dbReference type="Proteomes" id="UP000029273">
    <property type="component" value="Unassembled WGS sequence"/>
</dbReference>
<evidence type="ECO:0000256" key="2">
    <source>
        <dbReference type="ARBA" id="ARBA00022519"/>
    </source>
</evidence>
<reference evidence="13 14" key="1">
    <citation type="journal article" date="2014" name="Genome Announc.">
        <title>Draft Genome Sequence of the Iron-Oxidizing, Acidophilic, and Halotolerant 'Thiobacillus prosperus' Type Strain DSM 5130.</title>
        <authorList>
            <person name="Ossandon F.J."/>
            <person name="Cardenas J.P."/>
            <person name="Corbett M."/>
            <person name="Quatrini R."/>
            <person name="Holmes D.S."/>
            <person name="Watkin E."/>
        </authorList>
    </citation>
    <scope>NUCLEOTIDE SEQUENCE [LARGE SCALE GENOMIC DNA]</scope>
    <source>
        <strain evidence="13 14">DSM 5130</strain>
    </source>
</reference>
<dbReference type="PRINTS" id="PR00260">
    <property type="entry name" value="CHEMTRNSDUCR"/>
</dbReference>
<comment type="subcellular location">
    <subcellularLocation>
        <location evidence="1">Cell inner membrane</location>
        <topology evidence="1">Multi-pass membrane protein</topology>
    </subcellularLocation>
</comment>
<dbReference type="GO" id="GO:0005886">
    <property type="term" value="C:plasma membrane"/>
    <property type="evidence" value="ECO:0007669"/>
    <property type="project" value="UniProtKB-SubCell"/>
</dbReference>
<evidence type="ECO:0000256" key="4">
    <source>
        <dbReference type="ARBA" id="ARBA00022989"/>
    </source>
</evidence>
<dbReference type="GO" id="GO:0004888">
    <property type="term" value="F:transmembrane signaling receptor activity"/>
    <property type="evidence" value="ECO:0007669"/>
    <property type="project" value="InterPro"/>
</dbReference>